<accession>A7VP13</accession>
<comment type="caution">
    <text evidence="1">The sequence shown here is derived from an EMBL/GenBank/DDBJ whole genome shotgun (WGS) entry which is preliminary data.</text>
</comment>
<gene>
    <name evidence="1" type="ORF">CLOLEP_00289</name>
</gene>
<organism evidence="1 2">
    <name type="scientific">[Clostridium] leptum DSM 753</name>
    <dbReference type="NCBI Taxonomy" id="428125"/>
    <lineage>
        <taxon>Bacteria</taxon>
        <taxon>Bacillati</taxon>
        <taxon>Bacillota</taxon>
        <taxon>Clostridia</taxon>
        <taxon>Eubacteriales</taxon>
        <taxon>Oscillospiraceae</taxon>
        <taxon>Oscillospiraceae incertae sedis</taxon>
    </lineage>
</organism>
<protein>
    <submittedName>
        <fullName evidence="1">Uncharacterized protein</fullName>
    </submittedName>
</protein>
<sequence>MFVIYYNRCDQYEKLMIRPRDCGGQRLIKTLAKYQLEI</sequence>
<dbReference type="Proteomes" id="UP000003490">
    <property type="component" value="Unassembled WGS sequence"/>
</dbReference>
<dbReference type="EMBL" id="ABCB02000011">
    <property type="protein sequence ID" value="EDO62893.1"/>
    <property type="molecule type" value="Genomic_DNA"/>
</dbReference>
<dbReference type="HOGENOM" id="CLU_3326561_0_0_9"/>
<dbReference type="AlphaFoldDB" id="A7VP13"/>
<reference evidence="1 2" key="1">
    <citation type="submission" date="2007-08" db="EMBL/GenBank/DDBJ databases">
        <title>Draft genome sequence of Clostridium leptum (DSM 753).</title>
        <authorList>
            <person name="Sudarsanam P."/>
            <person name="Ley R."/>
            <person name="Guruge J."/>
            <person name="Turnbaugh P.J."/>
            <person name="Mahowald M."/>
            <person name="Liep D."/>
            <person name="Gordon J."/>
        </authorList>
    </citation>
    <scope>NUCLEOTIDE SEQUENCE [LARGE SCALE GENOMIC DNA]</scope>
    <source>
        <strain evidence="1 2">DSM 753</strain>
    </source>
</reference>
<name>A7VP13_9FIRM</name>
<evidence type="ECO:0000313" key="2">
    <source>
        <dbReference type="Proteomes" id="UP000003490"/>
    </source>
</evidence>
<reference evidence="1 2" key="2">
    <citation type="submission" date="2007-08" db="EMBL/GenBank/DDBJ databases">
        <authorList>
            <person name="Fulton L."/>
            <person name="Clifton S."/>
            <person name="Fulton B."/>
            <person name="Xu J."/>
            <person name="Minx P."/>
            <person name="Pepin K.H."/>
            <person name="Johnson M."/>
            <person name="Thiruvilangam P."/>
            <person name="Bhonagiri V."/>
            <person name="Nash W.E."/>
            <person name="Wang C."/>
            <person name="Mardis E.R."/>
            <person name="Wilson R.K."/>
        </authorList>
    </citation>
    <scope>NUCLEOTIDE SEQUENCE [LARGE SCALE GENOMIC DNA]</scope>
    <source>
        <strain evidence="1 2">DSM 753</strain>
    </source>
</reference>
<proteinExistence type="predicted"/>
<evidence type="ECO:0000313" key="1">
    <source>
        <dbReference type="EMBL" id="EDO62893.1"/>
    </source>
</evidence>